<evidence type="ECO:0000313" key="3">
    <source>
        <dbReference type="Proteomes" id="UP000178091"/>
    </source>
</evidence>
<dbReference type="AlphaFoldDB" id="A0A1F4XU43"/>
<protein>
    <submittedName>
        <fullName evidence="2">Uncharacterized protein</fullName>
    </submittedName>
</protein>
<dbReference type="Pfam" id="PF13644">
    <property type="entry name" value="DKNYY"/>
    <property type="match status" value="1"/>
</dbReference>
<proteinExistence type="predicted"/>
<comment type="caution">
    <text evidence="2">The sequence shown here is derived from an EMBL/GenBank/DDBJ whole genome shotgun (WGS) entry which is preliminary data.</text>
</comment>
<organism evidence="2 3">
    <name type="scientific">Candidatus Adlerbacteria bacterium RIFCSPHIGHO2_12_FULL_53_18</name>
    <dbReference type="NCBI Taxonomy" id="1797242"/>
    <lineage>
        <taxon>Bacteria</taxon>
        <taxon>Candidatus Adleribacteriota</taxon>
    </lineage>
</organism>
<name>A0A1F4XU43_9BACT</name>
<dbReference type="InterPro" id="IPR027375">
    <property type="entry name" value="DKNYY"/>
</dbReference>
<gene>
    <name evidence="2" type="ORF">A3F55_01035</name>
</gene>
<keyword evidence="1" id="KW-0812">Transmembrane</keyword>
<dbReference type="EMBL" id="MEWW01000014">
    <property type="protein sequence ID" value="OGC84543.1"/>
    <property type="molecule type" value="Genomic_DNA"/>
</dbReference>
<reference evidence="2 3" key="1">
    <citation type="journal article" date="2016" name="Nat. Commun.">
        <title>Thousands of microbial genomes shed light on interconnected biogeochemical processes in an aquifer system.</title>
        <authorList>
            <person name="Anantharaman K."/>
            <person name="Brown C.T."/>
            <person name="Hug L.A."/>
            <person name="Sharon I."/>
            <person name="Castelle C.J."/>
            <person name="Probst A.J."/>
            <person name="Thomas B.C."/>
            <person name="Singh A."/>
            <person name="Wilkins M.J."/>
            <person name="Karaoz U."/>
            <person name="Brodie E.L."/>
            <person name="Williams K.H."/>
            <person name="Hubbard S.S."/>
            <person name="Banfield J.F."/>
        </authorList>
    </citation>
    <scope>NUCLEOTIDE SEQUENCE [LARGE SCALE GENOMIC DNA]</scope>
</reference>
<dbReference type="Proteomes" id="UP000178091">
    <property type="component" value="Unassembled WGS sequence"/>
</dbReference>
<sequence>MEEPPQPAPVSQDEHKTLVLTDPPPKKHHLVLWGFGMVAIAILLGMFEFNYWRIVTTTDNVSENIITTSQGSEERVQLVNTEDDSRSSYYREGENVYFGDDLISEADSPTFVALSIKAAAGGNDNEWAKDKNHVYDFGKVIEEADPSTFVTVYRGVMKDKNHIWLYGGTSANPESPIYGADSATFVHAGFDFYKDKNYVYNLEISEKLHADPITFSALSRMYAKDINNVYAYWYKPLIGSPTYKVIDANPNTFQIFEGEYGDSFGRDQSHVYAFGEIIEGADPLSFQILPPVNSHLTYVKDVYAVYAYFNERYSKINNADTLSFSLVEGQELYDAQDKNHKYVQGVIIE</sequence>
<evidence type="ECO:0000313" key="2">
    <source>
        <dbReference type="EMBL" id="OGC84543.1"/>
    </source>
</evidence>
<evidence type="ECO:0000256" key="1">
    <source>
        <dbReference type="SAM" id="Phobius"/>
    </source>
</evidence>
<keyword evidence="1" id="KW-1133">Transmembrane helix</keyword>
<keyword evidence="1" id="KW-0472">Membrane</keyword>
<feature type="transmembrane region" description="Helical" evidence="1">
    <location>
        <begin position="30"/>
        <end position="47"/>
    </location>
</feature>
<accession>A0A1F4XU43</accession>